<proteinExistence type="predicted"/>
<dbReference type="EMBL" id="SZQL01000002">
    <property type="protein sequence ID" value="TKK70861.1"/>
    <property type="molecule type" value="Genomic_DNA"/>
</dbReference>
<keyword evidence="2" id="KW-1185">Reference proteome</keyword>
<organism evidence="1 2">
    <name type="scientific">Ilyomonas limi</name>
    <dbReference type="NCBI Taxonomy" id="2575867"/>
    <lineage>
        <taxon>Bacteria</taxon>
        <taxon>Pseudomonadati</taxon>
        <taxon>Bacteroidota</taxon>
        <taxon>Chitinophagia</taxon>
        <taxon>Chitinophagales</taxon>
        <taxon>Chitinophagaceae</taxon>
        <taxon>Ilyomonas</taxon>
    </lineage>
</organism>
<dbReference type="OrthoDB" id="824384at2"/>
<evidence type="ECO:0000313" key="1">
    <source>
        <dbReference type="EMBL" id="TKK70861.1"/>
    </source>
</evidence>
<gene>
    <name evidence="1" type="ORF">FC093_03965</name>
</gene>
<evidence type="ECO:0000313" key="2">
    <source>
        <dbReference type="Proteomes" id="UP000305848"/>
    </source>
</evidence>
<comment type="caution">
    <text evidence="1">The sequence shown here is derived from an EMBL/GenBank/DDBJ whole genome shotgun (WGS) entry which is preliminary data.</text>
</comment>
<dbReference type="Proteomes" id="UP000305848">
    <property type="component" value="Unassembled WGS sequence"/>
</dbReference>
<evidence type="ECO:0008006" key="3">
    <source>
        <dbReference type="Google" id="ProtNLM"/>
    </source>
</evidence>
<dbReference type="AlphaFoldDB" id="A0A4U3L6I2"/>
<sequence>MKIKLPDFIIADLYKDSLVVLNEGAIQPAEEVIAAAVTEEKPFYFGNNAQHICIVLNNATHVFTDDESLQLLSNLLAALNFTLADAAIINHYRTPVVYSQINEMLQPRVCLLFGISTQALQLPFIIPNYQLQRYEDCTFIQACSIDDMKANDDKAKAEKRKLWTCLKAVFNK</sequence>
<reference evidence="1 2" key="1">
    <citation type="submission" date="2019-05" db="EMBL/GenBank/DDBJ databases">
        <title>Panacibacter sp. strain 17mud1-8 Genome sequencing and assembly.</title>
        <authorList>
            <person name="Chhetri G."/>
        </authorList>
    </citation>
    <scope>NUCLEOTIDE SEQUENCE [LARGE SCALE GENOMIC DNA]</scope>
    <source>
        <strain evidence="1 2">17mud1-8</strain>
    </source>
</reference>
<dbReference type="RefSeq" id="WP_137260460.1">
    <property type="nucleotide sequence ID" value="NZ_SZQL01000002.1"/>
</dbReference>
<accession>A0A4U3L6I2</accession>
<protein>
    <recommendedName>
        <fullName evidence="3">DNA polymerase III subunit psi</fullName>
    </recommendedName>
</protein>
<name>A0A4U3L6I2_9BACT</name>